<evidence type="ECO:0000256" key="4">
    <source>
        <dbReference type="PROSITE-ProRule" id="PRU00335"/>
    </source>
</evidence>
<dbReference type="Gene3D" id="1.10.357.10">
    <property type="entry name" value="Tetracycline Repressor, domain 2"/>
    <property type="match status" value="1"/>
</dbReference>
<dbReference type="PANTHER" id="PTHR30055">
    <property type="entry name" value="HTH-TYPE TRANSCRIPTIONAL REGULATOR RUTR"/>
    <property type="match status" value="1"/>
</dbReference>
<dbReference type="Proteomes" id="UP000465866">
    <property type="component" value="Chromosome"/>
</dbReference>
<keyword evidence="3" id="KW-0804">Transcription</keyword>
<dbReference type="GO" id="GO:0000976">
    <property type="term" value="F:transcription cis-regulatory region binding"/>
    <property type="evidence" value="ECO:0007669"/>
    <property type="project" value="TreeGrafter"/>
</dbReference>
<proteinExistence type="predicted"/>
<evidence type="ECO:0000256" key="3">
    <source>
        <dbReference type="ARBA" id="ARBA00023163"/>
    </source>
</evidence>
<dbReference type="InterPro" id="IPR039536">
    <property type="entry name" value="TetR_C_Proteobacteria"/>
</dbReference>
<dbReference type="RefSeq" id="WP_163780037.1">
    <property type="nucleotide sequence ID" value="NZ_AP022569.1"/>
</dbReference>
<sequence>MNPGDGSTRDRLLDAAIALFSSQGYASTSIAEIQQACGLSPGSGALYKHFPSKNALLREATQRQVDRIIAAREEHDRTRPADTREALRRAAERIWDTIETNSELLRVMYREPEAIEGFSAELWSAVTASAYDRMGAALSGATAAGASQVEDPEASAALLLASIAYFPIVRMLIEQTPGNISADRYREAWLRLAESVFTGRPPT</sequence>
<evidence type="ECO:0000313" key="7">
    <source>
        <dbReference type="Proteomes" id="UP000465866"/>
    </source>
</evidence>
<reference evidence="6 7" key="1">
    <citation type="journal article" date="2019" name="Emerg. Microbes Infect.">
        <title>Comprehensive subspecies identification of 175 nontuberculous mycobacteria species based on 7547 genomic profiles.</title>
        <authorList>
            <person name="Matsumoto Y."/>
            <person name="Kinjo T."/>
            <person name="Motooka D."/>
            <person name="Nabeya D."/>
            <person name="Jung N."/>
            <person name="Uechi K."/>
            <person name="Horii T."/>
            <person name="Iida T."/>
            <person name="Fujita J."/>
            <person name="Nakamura S."/>
        </authorList>
    </citation>
    <scope>NUCLEOTIDE SEQUENCE [LARGE SCALE GENOMIC DNA]</scope>
    <source>
        <strain evidence="6 7">JCM 12404</strain>
    </source>
</reference>
<dbReference type="InterPro" id="IPR009057">
    <property type="entry name" value="Homeodomain-like_sf"/>
</dbReference>
<evidence type="ECO:0000256" key="2">
    <source>
        <dbReference type="ARBA" id="ARBA00023125"/>
    </source>
</evidence>
<keyword evidence="1" id="KW-0805">Transcription regulation</keyword>
<dbReference type="InterPro" id="IPR050109">
    <property type="entry name" value="HTH-type_TetR-like_transc_reg"/>
</dbReference>
<feature type="domain" description="HTH tetR-type" evidence="5">
    <location>
        <begin position="6"/>
        <end position="68"/>
    </location>
</feature>
<dbReference type="SUPFAM" id="SSF48498">
    <property type="entry name" value="Tetracyclin repressor-like, C-terminal domain"/>
    <property type="match status" value="1"/>
</dbReference>
<dbReference type="InterPro" id="IPR036271">
    <property type="entry name" value="Tet_transcr_reg_TetR-rel_C_sf"/>
</dbReference>
<evidence type="ECO:0000313" key="6">
    <source>
        <dbReference type="EMBL" id="BBX48329.1"/>
    </source>
</evidence>
<dbReference type="InterPro" id="IPR001647">
    <property type="entry name" value="HTH_TetR"/>
</dbReference>
<dbReference type="AlphaFoldDB" id="A0A7I7L2W4"/>
<protein>
    <submittedName>
        <fullName evidence="6">TetR family transcriptional regulator</fullName>
    </submittedName>
</protein>
<dbReference type="PROSITE" id="PS50977">
    <property type="entry name" value="HTH_TETR_2"/>
    <property type="match status" value="1"/>
</dbReference>
<dbReference type="Pfam" id="PF14246">
    <property type="entry name" value="TetR_C_7"/>
    <property type="match status" value="1"/>
</dbReference>
<evidence type="ECO:0000259" key="5">
    <source>
        <dbReference type="PROSITE" id="PS50977"/>
    </source>
</evidence>
<organism evidence="6 7">
    <name type="scientific">Mycobacterium cookii</name>
    <dbReference type="NCBI Taxonomy" id="1775"/>
    <lineage>
        <taxon>Bacteria</taxon>
        <taxon>Bacillati</taxon>
        <taxon>Actinomycetota</taxon>
        <taxon>Actinomycetes</taxon>
        <taxon>Mycobacteriales</taxon>
        <taxon>Mycobacteriaceae</taxon>
        <taxon>Mycobacterium</taxon>
    </lineage>
</organism>
<dbReference type="KEGG" id="mcoo:MCOO_43440"/>
<dbReference type="GO" id="GO:0003700">
    <property type="term" value="F:DNA-binding transcription factor activity"/>
    <property type="evidence" value="ECO:0007669"/>
    <property type="project" value="TreeGrafter"/>
</dbReference>
<evidence type="ECO:0000256" key="1">
    <source>
        <dbReference type="ARBA" id="ARBA00023015"/>
    </source>
</evidence>
<accession>A0A7I7L2W4</accession>
<name>A0A7I7L2W4_9MYCO</name>
<feature type="DNA-binding region" description="H-T-H motif" evidence="4">
    <location>
        <begin position="31"/>
        <end position="50"/>
    </location>
</feature>
<dbReference type="Pfam" id="PF00440">
    <property type="entry name" value="TetR_N"/>
    <property type="match status" value="1"/>
</dbReference>
<dbReference type="SUPFAM" id="SSF46689">
    <property type="entry name" value="Homeodomain-like"/>
    <property type="match status" value="1"/>
</dbReference>
<keyword evidence="7" id="KW-1185">Reference proteome</keyword>
<keyword evidence="2 4" id="KW-0238">DNA-binding</keyword>
<dbReference type="PANTHER" id="PTHR30055:SF234">
    <property type="entry name" value="HTH-TYPE TRANSCRIPTIONAL REGULATOR BETI"/>
    <property type="match status" value="1"/>
</dbReference>
<gene>
    <name evidence="6" type="ORF">MCOO_43440</name>
</gene>
<dbReference type="EMBL" id="AP022569">
    <property type="protein sequence ID" value="BBX48329.1"/>
    <property type="molecule type" value="Genomic_DNA"/>
</dbReference>